<dbReference type="GO" id="GO:0005524">
    <property type="term" value="F:ATP binding"/>
    <property type="evidence" value="ECO:0007669"/>
    <property type="project" value="UniProtKB-KW"/>
</dbReference>
<keyword evidence="13" id="KW-1185">Reference proteome</keyword>
<organism evidence="12 13">
    <name type="scientific">Glaciihabitans tibetensis</name>
    <dbReference type="NCBI Taxonomy" id="1266600"/>
    <lineage>
        <taxon>Bacteria</taxon>
        <taxon>Bacillati</taxon>
        <taxon>Actinomycetota</taxon>
        <taxon>Actinomycetes</taxon>
        <taxon>Micrococcales</taxon>
        <taxon>Microbacteriaceae</taxon>
        <taxon>Glaciihabitans</taxon>
    </lineage>
</organism>
<dbReference type="OrthoDB" id="9795716at2"/>
<comment type="pathway">
    <text evidence="1">Carbohydrate acid metabolism.</text>
</comment>
<dbReference type="InterPro" id="IPR027417">
    <property type="entry name" value="P-loop_NTPase"/>
</dbReference>
<proteinExistence type="inferred from homology"/>
<dbReference type="RefSeq" id="WP_106214309.1">
    <property type="nucleotide sequence ID" value="NZ_PVTL01000009.1"/>
</dbReference>
<dbReference type="Gene3D" id="3.40.50.300">
    <property type="entry name" value="P-loop containing nucleotide triphosphate hydrolases"/>
    <property type="match status" value="1"/>
</dbReference>
<evidence type="ECO:0000313" key="12">
    <source>
        <dbReference type="EMBL" id="PRY65860.1"/>
    </source>
</evidence>
<keyword evidence="5 10" id="KW-0547">Nucleotide-binding</keyword>
<evidence type="ECO:0000256" key="1">
    <source>
        <dbReference type="ARBA" id="ARBA00004761"/>
    </source>
</evidence>
<keyword evidence="7 10" id="KW-0067">ATP-binding</keyword>
<dbReference type="InterPro" id="IPR006001">
    <property type="entry name" value="Therm_gnt_kin"/>
</dbReference>
<dbReference type="FunFam" id="3.40.50.300:FF:000522">
    <property type="entry name" value="Gluconokinase"/>
    <property type="match status" value="1"/>
</dbReference>
<evidence type="ECO:0000256" key="8">
    <source>
        <dbReference type="ARBA" id="ARBA00023064"/>
    </source>
</evidence>
<dbReference type="AlphaFoldDB" id="A0A2T0V6Q8"/>
<dbReference type="GO" id="GO:0019521">
    <property type="term" value="P:D-gluconate metabolic process"/>
    <property type="evidence" value="ECO:0007669"/>
    <property type="project" value="UniProtKB-KW"/>
</dbReference>
<evidence type="ECO:0000256" key="2">
    <source>
        <dbReference type="ARBA" id="ARBA00008420"/>
    </source>
</evidence>
<evidence type="ECO:0000256" key="6">
    <source>
        <dbReference type="ARBA" id="ARBA00022777"/>
    </source>
</evidence>
<protein>
    <recommendedName>
        <fullName evidence="3 10">Gluconokinase</fullName>
        <ecNumber evidence="3 10">2.7.1.12</ecNumber>
    </recommendedName>
</protein>
<evidence type="ECO:0000256" key="9">
    <source>
        <dbReference type="ARBA" id="ARBA00048090"/>
    </source>
</evidence>
<keyword evidence="8" id="KW-0311">Gluconate utilization</keyword>
<dbReference type="PANTHER" id="PTHR43442">
    <property type="entry name" value="GLUCONOKINASE-RELATED"/>
    <property type="match status" value="1"/>
</dbReference>
<dbReference type="CDD" id="cd02021">
    <property type="entry name" value="GntK"/>
    <property type="match status" value="1"/>
</dbReference>
<feature type="compositionally biased region" description="Polar residues" evidence="11">
    <location>
        <begin position="200"/>
        <end position="209"/>
    </location>
</feature>
<keyword evidence="4 10" id="KW-0808">Transferase</keyword>
<evidence type="ECO:0000256" key="10">
    <source>
        <dbReference type="RuleBase" id="RU363066"/>
    </source>
</evidence>
<dbReference type="NCBIfam" id="TIGR01313">
    <property type="entry name" value="therm_gnt_kin"/>
    <property type="match status" value="1"/>
</dbReference>
<evidence type="ECO:0000313" key="13">
    <source>
        <dbReference type="Proteomes" id="UP000237983"/>
    </source>
</evidence>
<dbReference type="Proteomes" id="UP000237983">
    <property type="component" value="Unassembled WGS sequence"/>
</dbReference>
<dbReference type="Pfam" id="PF01202">
    <property type="entry name" value="SKI"/>
    <property type="match status" value="1"/>
</dbReference>
<keyword evidence="6 10" id="KW-0418">Kinase</keyword>
<comment type="caution">
    <text evidence="12">The sequence shown here is derived from an EMBL/GenBank/DDBJ whole genome shotgun (WGS) entry which is preliminary data.</text>
</comment>
<feature type="region of interest" description="Disordered" evidence="11">
    <location>
        <begin position="190"/>
        <end position="209"/>
    </location>
</feature>
<name>A0A2T0V6Q8_9MICO</name>
<comment type="similarity">
    <text evidence="2 10">Belongs to the gluconokinase GntK/GntV family.</text>
</comment>
<dbReference type="SUPFAM" id="SSF52540">
    <property type="entry name" value="P-loop containing nucleoside triphosphate hydrolases"/>
    <property type="match status" value="1"/>
</dbReference>
<evidence type="ECO:0000256" key="11">
    <source>
        <dbReference type="SAM" id="MobiDB-lite"/>
    </source>
</evidence>
<evidence type="ECO:0000256" key="7">
    <source>
        <dbReference type="ARBA" id="ARBA00022840"/>
    </source>
</evidence>
<accession>A0A2T0V6Q8</accession>
<sequence>MDVGQNAQNEDGTTPLPIDLDGRQPVLVVMGVSGSGKSTVAALLAGQLGWDFAEGDDLHPDANVEKMASGTPLTDDDRWPWLDTVSSWVIEHAMADVPGIITCSALKRKYRDVLRERNVIFVHMVGSKQLLGTRMSARLDHFMPTTLLDSQLDTLEPLDSDEQGILIDASRPPAEGAAMVVRQLHLKPAAGSSALGAPNPGQSTAPKRG</sequence>
<dbReference type="GO" id="GO:0005737">
    <property type="term" value="C:cytoplasm"/>
    <property type="evidence" value="ECO:0007669"/>
    <property type="project" value="TreeGrafter"/>
</dbReference>
<evidence type="ECO:0000256" key="4">
    <source>
        <dbReference type="ARBA" id="ARBA00022679"/>
    </source>
</evidence>
<comment type="catalytic activity">
    <reaction evidence="9 10">
        <text>D-gluconate + ATP = 6-phospho-D-gluconate + ADP + H(+)</text>
        <dbReference type="Rhea" id="RHEA:19433"/>
        <dbReference type="ChEBI" id="CHEBI:15378"/>
        <dbReference type="ChEBI" id="CHEBI:18391"/>
        <dbReference type="ChEBI" id="CHEBI:30616"/>
        <dbReference type="ChEBI" id="CHEBI:58759"/>
        <dbReference type="ChEBI" id="CHEBI:456216"/>
        <dbReference type="EC" id="2.7.1.12"/>
    </reaction>
</comment>
<gene>
    <name evidence="12" type="ORF">B0I08_1098</name>
</gene>
<reference evidence="12 13" key="1">
    <citation type="submission" date="2018-03" db="EMBL/GenBank/DDBJ databases">
        <title>Genomic Encyclopedia of Type Strains, Phase III (KMG-III): the genomes of soil and plant-associated and newly described type strains.</title>
        <authorList>
            <person name="Whitman W."/>
        </authorList>
    </citation>
    <scope>NUCLEOTIDE SEQUENCE [LARGE SCALE GENOMIC DNA]</scope>
    <source>
        <strain evidence="12 13">CGMCC 1.12484</strain>
    </source>
</reference>
<dbReference type="InterPro" id="IPR031322">
    <property type="entry name" value="Shikimate/glucono_kinase"/>
</dbReference>
<dbReference type="EC" id="2.7.1.12" evidence="3 10"/>
<dbReference type="EMBL" id="PVTL01000009">
    <property type="protein sequence ID" value="PRY65860.1"/>
    <property type="molecule type" value="Genomic_DNA"/>
</dbReference>
<dbReference type="PANTHER" id="PTHR43442:SF3">
    <property type="entry name" value="GLUCONOKINASE-RELATED"/>
    <property type="match status" value="1"/>
</dbReference>
<evidence type="ECO:0000256" key="3">
    <source>
        <dbReference type="ARBA" id="ARBA00012054"/>
    </source>
</evidence>
<dbReference type="GO" id="GO:0046316">
    <property type="term" value="F:gluconokinase activity"/>
    <property type="evidence" value="ECO:0007669"/>
    <property type="project" value="UniProtKB-EC"/>
</dbReference>
<evidence type="ECO:0000256" key="5">
    <source>
        <dbReference type="ARBA" id="ARBA00022741"/>
    </source>
</evidence>